<dbReference type="Proteomes" id="UP001373714">
    <property type="component" value="Unassembled WGS sequence"/>
</dbReference>
<comment type="caution">
    <text evidence="1">The sequence shown here is derived from an EMBL/GenBank/DDBJ whole genome shotgun (WGS) entry which is preliminary data.</text>
</comment>
<dbReference type="SMART" id="SM00028">
    <property type="entry name" value="TPR"/>
    <property type="match status" value="5"/>
</dbReference>
<reference evidence="1 2" key="1">
    <citation type="submission" date="2019-10" db="EMBL/GenBank/DDBJ databases">
        <authorList>
            <person name="Palmer J.M."/>
        </authorList>
    </citation>
    <scope>NUCLEOTIDE SEQUENCE [LARGE SCALE GENOMIC DNA]</scope>
    <source>
        <strain evidence="1 2">TWF730</strain>
    </source>
</reference>
<dbReference type="Gene3D" id="1.25.40.10">
    <property type="entry name" value="Tetratricopeptide repeat domain"/>
    <property type="match status" value="2"/>
</dbReference>
<keyword evidence="2" id="KW-1185">Reference proteome</keyword>
<dbReference type="InterPro" id="IPR053137">
    <property type="entry name" value="NLR-like"/>
</dbReference>
<accession>A0AAV9VG91</accession>
<dbReference type="EMBL" id="JAVHNS010000003">
    <property type="protein sequence ID" value="KAK6360146.1"/>
    <property type="molecule type" value="Genomic_DNA"/>
</dbReference>
<dbReference type="InterPro" id="IPR011990">
    <property type="entry name" value="TPR-like_helical_dom_sf"/>
</dbReference>
<dbReference type="InterPro" id="IPR019734">
    <property type="entry name" value="TPR_rpt"/>
</dbReference>
<protein>
    <recommendedName>
        <fullName evidence="3">NB-ARC domain-containing protein</fullName>
    </recommendedName>
</protein>
<dbReference type="Pfam" id="PF13424">
    <property type="entry name" value="TPR_12"/>
    <property type="match status" value="2"/>
</dbReference>
<evidence type="ECO:0000313" key="2">
    <source>
        <dbReference type="Proteomes" id="UP001373714"/>
    </source>
</evidence>
<dbReference type="SUPFAM" id="SSF81901">
    <property type="entry name" value="HCP-like"/>
    <property type="match status" value="1"/>
</dbReference>
<dbReference type="AlphaFoldDB" id="A0AAV9VG91"/>
<dbReference type="SUPFAM" id="SSF52540">
    <property type="entry name" value="P-loop containing nucleoside triphosphate hydrolases"/>
    <property type="match status" value="1"/>
</dbReference>
<organism evidence="1 2">
    <name type="scientific">Orbilia blumenaviensis</name>
    <dbReference type="NCBI Taxonomy" id="1796055"/>
    <lineage>
        <taxon>Eukaryota</taxon>
        <taxon>Fungi</taxon>
        <taxon>Dikarya</taxon>
        <taxon>Ascomycota</taxon>
        <taxon>Pezizomycotina</taxon>
        <taxon>Orbiliomycetes</taxon>
        <taxon>Orbiliales</taxon>
        <taxon>Orbiliaceae</taxon>
        <taxon>Orbilia</taxon>
    </lineage>
</organism>
<dbReference type="PANTHER" id="PTHR46082">
    <property type="entry name" value="ATP/GTP-BINDING PROTEIN-RELATED"/>
    <property type="match status" value="1"/>
</dbReference>
<dbReference type="PANTHER" id="PTHR46082:SF6">
    <property type="entry name" value="AAA+ ATPASE DOMAIN-CONTAINING PROTEIN-RELATED"/>
    <property type="match status" value="1"/>
</dbReference>
<sequence length="1175" mass="134324">MSSAGSLTVRISNLPLAITKEQFVRATVSKFSEYITGDKPLKCIKSLILPDPNDTGRTQVAILTLNQKLPLLLNDNTDEEIVYISFDANDEPVSVNVDQHFRGLTCLHHVDGEGVVDLIFVTGLAGHAYGSWKASGKTVMWIEDFLIREEFKDRFRVLLYGYNSTLVKSASVAGIAEFGHTFLRVVASNRLKNKNAICDAAAASITNPGYQDVIQNTSAAFFFGVPNSGIRVEEWKYMIESQPNWDFIHDLRPGSKYLNLLHQSFRNRVRERLPGFRIVTIYETRETPTVENIDGTWKRAGKTKLMVPYSSALSNINEADDDILSRDADHSGITKFDSQYDPEYDLLRDKIYECIKGTESTDFDETNPTFIDRDETMEQKHFQVPYSRNPGYVERVEMSKELEKLLQKKIGDEQIRIAICALGGAGKTQFLLNFAYRSKLAFNVFWAYGSSSKLFEDGYVQIAAGVGLPTENLEPEAVCLKLKNWLDSEISGNWILLVDAADSFEEAVMATFQTYLPNNRGSVIFTSRNRNIVGKLVHRNHCLYLDSRMALDETLSMFRPGPDTDTSDTDSVIALLEELEFLPLAIAQAAAYMHQTGIQVAEYLHRLRQHEFKLLSQPFDGEMGGPPQQAVMKTWDISYQQIEQQNEAAARLLEVLSLFAYQEIPKLLFDFGGDHPLSKIRIEDEFDFDQAISSLLSFNLVYGFESTNQQFALRLHRLVSLRTRNHIGDRLDTKAIALDILLNRVDRSSFREWEEYGLVAQVRALLDNTARNSILDEQLFQLKFQYSAYLRWRGKPESAVPFLRECIEYRTTHSSEDDLITVQYIDALAWCLYKMHRYEEAREYFQRALSKPIFFFDEVPRLHIQLLHGMGLICHDEKNYAGAIELFQQALTVSEIKCVDFADRKTTELPLMSRIAFSYSLLRQFDKSMEFCERVIFVLNSQLNRAATDFLNAATNVARVYYQNERYGEALEWFHKSLDMLKIYFGNDHPGIYPALQGICISLEKLGKCDEAINLLEGFVKGVGRELSPTVIEWLDSNFLLGLLYGRQDRYTEAIEQFRYILNTTQITFPAGHQWTNRAAEYMAICMYKSSGEIVFGPRGIPENLRELVTNKVGPKIDRLKAKQAAVDLTDQPFELVEEPLDLVGQPPQSGSKKHGRLKRWWMGRKFVYKNSDHH</sequence>
<dbReference type="InterPro" id="IPR027417">
    <property type="entry name" value="P-loop_NTPase"/>
</dbReference>
<gene>
    <name evidence="1" type="ORF">TWF730_006299</name>
</gene>
<dbReference type="Gene3D" id="3.40.50.300">
    <property type="entry name" value="P-loop containing nucleotide triphosphate hydrolases"/>
    <property type="match status" value="1"/>
</dbReference>
<name>A0AAV9VG91_9PEZI</name>
<evidence type="ECO:0000313" key="1">
    <source>
        <dbReference type="EMBL" id="KAK6360146.1"/>
    </source>
</evidence>
<proteinExistence type="predicted"/>
<evidence type="ECO:0008006" key="3">
    <source>
        <dbReference type="Google" id="ProtNLM"/>
    </source>
</evidence>